<sequence length="191" mass="21788">MGNNPVDRKELILDTALKLFTKNGFFNTSVHDIQKDAMVSIGSIYHHFGNKEAIAKSLFHHIESDITGIIESIMVNHETAHDRCRAVIAKFFEITEHNPDQMNFLLYAKHREFMPDQQPLCSSRPFSLMSQIVDEGMERGEIRRMDPLVAAVAVFGGAIRLIFLELDGVLENPLRSYLHECWQCAWRSVTG</sequence>
<evidence type="ECO:0000256" key="3">
    <source>
        <dbReference type="SAM" id="Phobius"/>
    </source>
</evidence>
<evidence type="ECO:0000313" key="6">
    <source>
        <dbReference type="Proteomes" id="UP000199073"/>
    </source>
</evidence>
<dbReference type="RefSeq" id="WP_092219953.1">
    <property type="nucleotide sequence ID" value="NZ_FNJI01000004.1"/>
</dbReference>
<dbReference type="InterPro" id="IPR009057">
    <property type="entry name" value="Homeodomain-like_sf"/>
</dbReference>
<dbReference type="GO" id="GO:0003677">
    <property type="term" value="F:DNA binding"/>
    <property type="evidence" value="ECO:0007669"/>
    <property type="project" value="UniProtKB-UniRule"/>
</dbReference>
<evidence type="ECO:0000313" key="5">
    <source>
        <dbReference type="EMBL" id="SDO66365.1"/>
    </source>
</evidence>
<dbReference type="OrthoDB" id="9798857at2"/>
<dbReference type="InterPro" id="IPR023772">
    <property type="entry name" value="DNA-bd_HTH_TetR-type_CS"/>
</dbReference>
<evidence type="ECO:0000256" key="2">
    <source>
        <dbReference type="PROSITE-ProRule" id="PRU00335"/>
    </source>
</evidence>
<feature type="domain" description="HTH tetR-type" evidence="4">
    <location>
        <begin position="6"/>
        <end position="66"/>
    </location>
</feature>
<dbReference type="PROSITE" id="PS50977">
    <property type="entry name" value="HTH_TETR_2"/>
    <property type="match status" value="1"/>
</dbReference>
<feature type="transmembrane region" description="Helical" evidence="3">
    <location>
        <begin position="147"/>
        <end position="164"/>
    </location>
</feature>
<dbReference type="SUPFAM" id="SSF46689">
    <property type="entry name" value="Homeodomain-like"/>
    <property type="match status" value="1"/>
</dbReference>
<dbReference type="Gene3D" id="1.10.357.10">
    <property type="entry name" value="Tetracycline Repressor, domain 2"/>
    <property type="match status" value="1"/>
</dbReference>
<dbReference type="Proteomes" id="UP000199073">
    <property type="component" value="Unassembled WGS sequence"/>
</dbReference>
<keyword evidence="3" id="KW-0472">Membrane</keyword>
<dbReference type="PANTHER" id="PTHR43479:SF11">
    <property type="entry name" value="ACREF_ENVCD OPERON REPRESSOR-RELATED"/>
    <property type="match status" value="1"/>
</dbReference>
<dbReference type="PRINTS" id="PR00455">
    <property type="entry name" value="HTHTETR"/>
</dbReference>
<organism evidence="5 6">
    <name type="scientific">Desulforhopalus singaporensis</name>
    <dbReference type="NCBI Taxonomy" id="91360"/>
    <lineage>
        <taxon>Bacteria</taxon>
        <taxon>Pseudomonadati</taxon>
        <taxon>Thermodesulfobacteriota</taxon>
        <taxon>Desulfobulbia</taxon>
        <taxon>Desulfobulbales</taxon>
        <taxon>Desulfocapsaceae</taxon>
        <taxon>Desulforhopalus</taxon>
    </lineage>
</organism>
<dbReference type="EMBL" id="FNJI01000004">
    <property type="protein sequence ID" value="SDO66365.1"/>
    <property type="molecule type" value="Genomic_DNA"/>
</dbReference>
<dbReference type="InterPro" id="IPR050624">
    <property type="entry name" value="HTH-type_Tx_Regulator"/>
</dbReference>
<dbReference type="STRING" id="91360.SAMN05660330_00767"/>
<protein>
    <submittedName>
        <fullName evidence="5">Transcriptional regulator, TetR family</fullName>
    </submittedName>
</protein>
<keyword evidence="1 2" id="KW-0238">DNA-binding</keyword>
<dbReference type="InterPro" id="IPR001647">
    <property type="entry name" value="HTH_TetR"/>
</dbReference>
<gene>
    <name evidence="5" type="ORF">SAMN05660330_00767</name>
</gene>
<dbReference type="AlphaFoldDB" id="A0A1H0LE10"/>
<proteinExistence type="predicted"/>
<dbReference type="PANTHER" id="PTHR43479">
    <property type="entry name" value="ACREF/ENVCD OPERON REPRESSOR-RELATED"/>
    <property type="match status" value="1"/>
</dbReference>
<accession>A0A1H0LE10</accession>
<evidence type="ECO:0000259" key="4">
    <source>
        <dbReference type="PROSITE" id="PS50977"/>
    </source>
</evidence>
<dbReference type="Pfam" id="PF00440">
    <property type="entry name" value="TetR_N"/>
    <property type="match status" value="1"/>
</dbReference>
<feature type="DNA-binding region" description="H-T-H motif" evidence="2">
    <location>
        <begin position="29"/>
        <end position="48"/>
    </location>
</feature>
<name>A0A1H0LE10_9BACT</name>
<reference evidence="5 6" key="1">
    <citation type="submission" date="2016-10" db="EMBL/GenBank/DDBJ databases">
        <authorList>
            <person name="de Groot N.N."/>
        </authorList>
    </citation>
    <scope>NUCLEOTIDE SEQUENCE [LARGE SCALE GENOMIC DNA]</scope>
    <source>
        <strain evidence="5 6">DSM 12130</strain>
    </source>
</reference>
<keyword evidence="3" id="KW-0812">Transmembrane</keyword>
<keyword evidence="3" id="KW-1133">Transmembrane helix</keyword>
<dbReference type="SUPFAM" id="SSF48498">
    <property type="entry name" value="Tetracyclin repressor-like, C-terminal domain"/>
    <property type="match status" value="1"/>
</dbReference>
<dbReference type="InterPro" id="IPR036271">
    <property type="entry name" value="Tet_transcr_reg_TetR-rel_C_sf"/>
</dbReference>
<dbReference type="PROSITE" id="PS01081">
    <property type="entry name" value="HTH_TETR_1"/>
    <property type="match status" value="1"/>
</dbReference>
<keyword evidence="6" id="KW-1185">Reference proteome</keyword>
<evidence type="ECO:0000256" key="1">
    <source>
        <dbReference type="ARBA" id="ARBA00023125"/>
    </source>
</evidence>